<feature type="compositionally biased region" description="Basic and acidic residues" evidence="1">
    <location>
        <begin position="61"/>
        <end position="76"/>
    </location>
</feature>
<gene>
    <name evidence="2" type="ORF">CAUJ_LOCUS16107</name>
</gene>
<accession>A0A8S1HYI5</accession>
<evidence type="ECO:0000313" key="3">
    <source>
        <dbReference type="Proteomes" id="UP000835052"/>
    </source>
</evidence>
<comment type="caution">
    <text evidence="2">The sequence shown here is derived from an EMBL/GenBank/DDBJ whole genome shotgun (WGS) entry which is preliminary data.</text>
</comment>
<dbReference type="EMBL" id="CAJGYM010000254">
    <property type="protein sequence ID" value="CAD6200210.1"/>
    <property type="molecule type" value="Genomic_DNA"/>
</dbReference>
<feature type="region of interest" description="Disordered" evidence="1">
    <location>
        <begin position="55"/>
        <end position="76"/>
    </location>
</feature>
<sequence length="76" mass="8627">MAWPYSKKGKLRSWLSRPVAMDRVNSRRRRLTRLIISDATCITRLTAVPGHVSRAEGVARPAERGEEKREGELQPA</sequence>
<dbReference type="Proteomes" id="UP000835052">
    <property type="component" value="Unassembled WGS sequence"/>
</dbReference>
<dbReference type="AlphaFoldDB" id="A0A8S1HYI5"/>
<keyword evidence="3" id="KW-1185">Reference proteome</keyword>
<evidence type="ECO:0000256" key="1">
    <source>
        <dbReference type="SAM" id="MobiDB-lite"/>
    </source>
</evidence>
<organism evidence="2 3">
    <name type="scientific">Caenorhabditis auriculariae</name>
    <dbReference type="NCBI Taxonomy" id="2777116"/>
    <lineage>
        <taxon>Eukaryota</taxon>
        <taxon>Metazoa</taxon>
        <taxon>Ecdysozoa</taxon>
        <taxon>Nematoda</taxon>
        <taxon>Chromadorea</taxon>
        <taxon>Rhabditida</taxon>
        <taxon>Rhabditina</taxon>
        <taxon>Rhabditomorpha</taxon>
        <taxon>Rhabditoidea</taxon>
        <taxon>Rhabditidae</taxon>
        <taxon>Peloderinae</taxon>
        <taxon>Caenorhabditis</taxon>
    </lineage>
</organism>
<proteinExistence type="predicted"/>
<protein>
    <submittedName>
        <fullName evidence="2">Uncharacterized protein</fullName>
    </submittedName>
</protein>
<name>A0A8S1HYI5_9PELO</name>
<reference evidence="2" key="1">
    <citation type="submission" date="2020-10" db="EMBL/GenBank/DDBJ databases">
        <authorList>
            <person name="Kikuchi T."/>
        </authorList>
    </citation>
    <scope>NUCLEOTIDE SEQUENCE</scope>
    <source>
        <strain evidence="2">NKZ352</strain>
    </source>
</reference>
<evidence type="ECO:0000313" key="2">
    <source>
        <dbReference type="EMBL" id="CAD6200210.1"/>
    </source>
</evidence>